<reference evidence="1" key="1">
    <citation type="journal article" date="2020" name="Nature">
        <title>Giant virus diversity and host interactions through global metagenomics.</title>
        <authorList>
            <person name="Schulz F."/>
            <person name="Roux S."/>
            <person name="Paez-Espino D."/>
            <person name="Jungbluth S."/>
            <person name="Walsh D.A."/>
            <person name="Denef V.J."/>
            <person name="McMahon K.D."/>
            <person name="Konstantinidis K.T."/>
            <person name="Eloe-Fadrosh E.A."/>
            <person name="Kyrpides N.C."/>
            <person name="Woyke T."/>
        </authorList>
    </citation>
    <scope>NUCLEOTIDE SEQUENCE</scope>
    <source>
        <strain evidence="1">GVMAG-M-3300009182-67</strain>
    </source>
</reference>
<sequence length="105" mass="12848">MAERVYESFSELMDIIVKNYRISRHLLAIGDIVKTMKSIYKDPEIFEYVFERFYSNARNPFTTAYHEFMNFKNSGYHIEDIFYFLAENILTRMLKEYKYNEFTVF</sequence>
<protein>
    <submittedName>
        <fullName evidence="1">Uncharacterized protein</fullName>
    </submittedName>
</protein>
<dbReference type="AlphaFoldDB" id="A0A6C0AY66"/>
<organism evidence="1">
    <name type="scientific">viral metagenome</name>
    <dbReference type="NCBI Taxonomy" id="1070528"/>
    <lineage>
        <taxon>unclassified sequences</taxon>
        <taxon>metagenomes</taxon>
        <taxon>organismal metagenomes</taxon>
    </lineage>
</organism>
<dbReference type="EMBL" id="MN739039">
    <property type="protein sequence ID" value="QHS84927.1"/>
    <property type="molecule type" value="Genomic_DNA"/>
</dbReference>
<evidence type="ECO:0000313" key="1">
    <source>
        <dbReference type="EMBL" id="QHS84927.1"/>
    </source>
</evidence>
<name>A0A6C0AY66_9ZZZZ</name>
<proteinExistence type="predicted"/>
<accession>A0A6C0AY66</accession>